<organism evidence="1 2">
    <name type="scientific">Heracleum sosnowskyi</name>
    <dbReference type="NCBI Taxonomy" id="360622"/>
    <lineage>
        <taxon>Eukaryota</taxon>
        <taxon>Viridiplantae</taxon>
        <taxon>Streptophyta</taxon>
        <taxon>Embryophyta</taxon>
        <taxon>Tracheophyta</taxon>
        <taxon>Spermatophyta</taxon>
        <taxon>Magnoliopsida</taxon>
        <taxon>eudicotyledons</taxon>
        <taxon>Gunneridae</taxon>
        <taxon>Pentapetalae</taxon>
        <taxon>asterids</taxon>
        <taxon>campanulids</taxon>
        <taxon>Apiales</taxon>
        <taxon>Apiaceae</taxon>
        <taxon>Apioideae</taxon>
        <taxon>apioid superclade</taxon>
        <taxon>Tordylieae</taxon>
        <taxon>Tordyliinae</taxon>
        <taxon>Heracleum</taxon>
    </lineage>
</organism>
<name>A0AAD8N6N2_9APIA</name>
<reference evidence="1" key="1">
    <citation type="submission" date="2023-02" db="EMBL/GenBank/DDBJ databases">
        <title>Genome of toxic invasive species Heracleum sosnowskyi carries increased number of genes despite the absence of recent whole-genome duplications.</title>
        <authorList>
            <person name="Schelkunov M."/>
            <person name="Shtratnikova V."/>
            <person name="Makarenko M."/>
            <person name="Klepikova A."/>
            <person name="Omelchenko D."/>
            <person name="Novikova G."/>
            <person name="Obukhova E."/>
            <person name="Bogdanov V."/>
            <person name="Penin A."/>
            <person name="Logacheva M."/>
        </authorList>
    </citation>
    <scope>NUCLEOTIDE SEQUENCE</scope>
    <source>
        <strain evidence="1">Hsosn_3</strain>
        <tissue evidence="1">Leaf</tissue>
    </source>
</reference>
<sequence>MLAGSLGVEDKQNNEFQALMEGMKSYFEDWDNFILETDHVDAFWELRNSTFEGAIPEHAELVKQLNQCSGDLNFVVDVKTCDRNCNELKIFLVEHGAGNYDQMVVNEEPFGRIPHIWSMDMGLGSAKNKKYMLI</sequence>
<reference evidence="1" key="2">
    <citation type="submission" date="2023-05" db="EMBL/GenBank/DDBJ databases">
        <authorList>
            <person name="Schelkunov M.I."/>
        </authorList>
    </citation>
    <scope>NUCLEOTIDE SEQUENCE</scope>
    <source>
        <strain evidence="1">Hsosn_3</strain>
        <tissue evidence="1">Leaf</tissue>
    </source>
</reference>
<dbReference type="EMBL" id="JAUIZM010000002">
    <property type="protein sequence ID" value="KAK1398734.1"/>
    <property type="molecule type" value="Genomic_DNA"/>
</dbReference>
<accession>A0AAD8N6N2</accession>
<keyword evidence="2" id="KW-1185">Reference proteome</keyword>
<evidence type="ECO:0000313" key="2">
    <source>
        <dbReference type="Proteomes" id="UP001237642"/>
    </source>
</evidence>
<dbReference type="Proteomes" id="UP001237642">
    <property type="component" value="Unassembled WGS sequence"/>
</dbReference>
<proteinExistence type="predicted"/>
<protein>
    <submittedName>
        <fullName evidence="1">Uncharacterized protein</fullName>
    </submittedName>
</protein>
<dbReference type="AlphaFoldDB" id="A0AAD8N6N2"/>
<comment type="caution">
    <text evidence="1">The sequence shown here is derived from an EMBL/GenBank/DDBJ whole genome shotgun (WGS) entry which is preliminary data.</text>
</comment>
<gene>
    <name evidence="1" type="ORF">POM88_008597</name>
</gene>
<evidence type="ECO:0000313" key="1">
    <source>
        <dbReference type="EMBL" id="KAK1398734.1"/>
    </source>
</evidence>